<gene>
    <name evidence="1" type="ORF">LMF89_01955</name>
</gene>
<accession>A0ABS8HM50</accession>
<dbReference type="RefSeq" id="WP_229533643.1">
    <property type="nucleotide sequence ID" value="NZ_JAJHJB010000002.1"/>
</dbReference>
<sequence length="47" mass="5290">MNYIKRDMEKVVVELSEQYPAILITGPRQVGKTTMLLNLCVDGDGSY</sequence>
<evidence type="ECO:0000313" key="1">
    <source>
        <dbReference type="EMBL" id="MCC5464125.1"/>
    </source>
</evidence>
<organism evidence="1 2">
    <name type="scientific">Pelosinus baikalensis</name>
    <dbReference type="NCBI Taxonomy" id="2892015"/>
    <lineage>
        <taxon>Bacteria</taxon>
        <taxon>Bacillati</taxon>
        <taxon>Bacillota</taxon>
        <taxon>Negativicutes</taxon>
        <taxon>Selenomonadales</taxon>
        <taxon>Sporomusaceae</taxon>
        <taxon>Pelosinus</taxon>
    </lineage>
</organism>
<evidence type="ECO:0000313" key="2">
    <source>
        <dbReference type="Proteomes" id="UP001165492"/>
    </source>
</evidence>
<protein>
    <recommendedName>
        <fullName evidence="3">AAA domain-containing protein</fullName>
    </recommendedName>
</protein>
<keyword evidence="2" id="KW-1185">Reference proteome</keyword>
<reference evidence="1" key="1">
    <citation type="submission" date="2021-11" db="EMBL/GenBank/DDBJ databases">
        <title>Description of a new species Pelosinus isolated from the bottom sediments of Lake Baikal.</title>
        <authorList>
            <person name="Zakharyuk A."/>
        </authorList>
    </citation>
    <scope>NUCLEOTIDE SEQUENCE</scope>
    <source>
        <strain evidence="1">Bkl1</strain>
    </source>
</reference>
<proteinExistence type="predicted"/>
<evidence type="ECO:0008006" key="3">
    <source>
        <dbReference type="Google" id="ProtNLM"/>
    </source>
</evidence>
<name>A0ABS8HM50_9FIRM</name>
<dbReference type="EMBL" id="JAJHJB010000002">
    <property type="protein sequence ID" value="MCC5464125.1"/>
    <property type="molecule type" value="Genomic_DNA"/>
</dbReference>
<dbReference type="Proteomes" id="UP001165492">
    <property type="component" value="Unassembled WGS sequence"/>
</dbReference>
<comment type="caution">
    <text evidence="1">The sequence shown here is derived from an EMBL/GenBank/DDBJ whole genome shotgun (WGS) entry which is preliminary data.</text>
</comment>